<keyword evidence="2" id="KW-0680">Restriction system</keyword>
<dbReference type="EMBL" id="CP011376">
    <property type="protein sequence ID" value="AKG07326.1"/>
    <property type="molecule type" value="Genomic_DNA"/>
</dbReference>
<protein>
    <recommendedName>
        <fullName evidence="5">Type I restriction modification DNA specificity domain-containing protein</fullName>
    </recommendedName>
</protein>
<keyword evidence="3" id="KW-0238">DNA-binding</keyword>
<dbReference type="REBASE" id="111380">
    <property type="entry name" value="S.Mbo22581ORFAP"/>
</dbReference>
<dbReference type="InterPro" id="IPR000055">
    <property type="entry name" value="Restrct_endonuc_typeI_TRD"/>
</dbReference>
<feature type="coiled-coil region" evidence="4">
    <location>
        <begin position="400"/>
        <end position="434"/>
    </location>
</feature>
<dbReference type="RefSeq" id="WP_046696990.1">
    <property type="nucleotide sequence ID" value="NZ_CP011376.1"/>
</dbReference>
<dbReference type="Gene3D" id="3.90.220.20">
    <property type="entry name" value="DNA methylase specificity domains"/>
    <property type="match status" value="2"/>
</dbReference>
<dbReference type="PANTHER" id="PTHR30408:SF12">
    <property type="entry name" value="TYPE I RESTRICTION ENZYME MJAVIII SPECIFICITY SUBUNIT"/>
    <property type="match status" value="1"/>
</dbReference>
<accession>A0AAC8T9F5</accession>
<proteinExistence type="inferred from homology"/>
<dbReference type="GO" id="GO:0003677">
    <property type="term" value="F:DNA binding"/>
    <property type="evidence" value="ECO:0007669"/>
    <property type="project" value="UniProtKB-KW"/>
</dbReference>
<name>A0AAC8T9F5_9GAMM</name>
<comment type="similarity">
    <text evidence="1">Belongs to the type-I restriction system S methylase family.</text>
</comment>
<evidence type="ECO:0000256" key="1">
    <source>
        <dbReference type="ARBA" id="ARBA00010923"/>
    </source>
</evidence>
<evidence type="ECO:0000313" key="6">
    <source>
        <dbReference type="EMBL" id="AKG07326.1"/>
    </source>
</evidence>
<dbReference type="CDD" id="cd17291">
    <property type="entry name" value="RMtype1_S_MgeORF438P-TRD-CR_like"/>
    <property type="match status" value="1"/>
</dbReference>
<sequence>MNHKIFFVNKSEIEGRLDSEYYSPDISKIEAIIRQKSTKNLAHFAYFMASGGTPNVTEESYYFDKENGIPFLRVQNLTEQGVLNLDGLKYISKDVHENMLKRSQFDDQDLLVKITGVGRMAVASVPSLGFVGNTNQHMVVIKTKNRQISEYLANYLNLDIVEKLAKRRSTGGTRPALDYVALRSIPIIENLDFSKWDNAKMQAQNIQNQAQTLLNSISDYLLEQLGIVVPSVDNALNNRIFMTSFSELDERLDPNFYFYRGIKMTDGHFKNIELDKIAHLIKGTSLSSKNVIDGEYPVIAGGQTSPYNHHIYNFDGETITVSASGAYSGYVTYHNYPIFASDCTVIKTIDNNEILPQFLFEILKLKQDEIYRLQKGAAQPHVYANDLAKIKIPLPDMDTQKSIVQHINQIRQQAQALEQEAIDLLKQAQDEIEMMILR</sequence>
<dbReference type="AlphaFoldDB" id="A0AAC8T9F5"/>
<dbReference type="Proteomes" id="UP000077465">
    <property type="component" value="Chromosome"/>
</dbReference>
<dbReference type="InterPro" id="IPR052021">
    <property type="entry name" value="Type-I_RS_S_subunit"/>
</dbReference>
<evidence type="ECO:0000256" key="4">
    <source>
        <dbReference type="SAM" id="Coils"/>
    </source>
</evidence>
<evidence type="ECO:0000259" key="5">
    <source>
        <dbReference type="Pfam" id="PF01420"/>
    </source>
</evidence>
<evidence type="ECO:0000313" key="7">
    <source>
        <dbReference type="Proteomes" id="UP000077465"/>
    </source>
</evidence>
<dbReference type="InterPro" id="IPR044946">
    <property type="entry name" value="Restrct_endonuc_typeI_TRD_sf"/>
</dbReference>
<gene>
    <name evidence="6" type="ORF">AAX06_03100</name>
</gene>
<organism evidence="6 7">
    <name type="scientific">Moraxella bovoculi</name>
    <dbReference type="NCBI Taxonomy" id="386891"/>
    <lineage>
        <taxon>Bacteria</taxon>
        <taxon>Pseudomonadati</taxon>
        <taxon>Pseudomonadota</taxon>
        <taxon>Gammaproteobacteria</taxon>
        <taxon>Moraxellales</taxon>
        <taxon>Moraxellaceae</taxon>
        <taxon>Moraxella</taxon>
    </lineage>
</organism>
<keyword evidence="4" id="KW-0175">Coiled coil</keyword>
<dbReference type="SUPFAM" id="SSF116734">
    <property type="entry name" value="DNA methylase specificity domain"/>
    <property type="match status" value="2"/>
</dbReference>
<dbReference type="Pfam" id="PF01420">
    <property type="entry name" value="Methylase_S"/>
    <property type="match status" value="1"/>
</dbReference>
<evidence type="ECO:0000256" key="3">
    <source>
        <dbReference type="ARBA" id="ARBA00023125"/>
    </source>
</evidence>
<dbReference type="GO" id="GO:0009307">
    <property type="term" value="P:DNA restriction-modification system"/>
    <property type="evidence" value="ECO:0007669"/>
    <property type="project" value="UniProtKB-KW"/>
</dbReference>
<dbReference type="PANTHER" id="PTHR30408">
    <property type="entry name" value="TYPE-1 RESTRICTION ENZYME ECOKI SPECIFICITY PROTEIN"/>
    <property type="match status" value="1"/>
</dbReference>
<feature type="domain" description="Type I restriction modification DNA specificity" evidence="5">
    <location>
        <begin position="269"/>
        <end position="426"/>
    </location>
</feature>
<evidence type="ECO:0000256" key="2">
    <source>
        <dbReference type="ARBA" id="ARBA00022747"/>
    </source>
</evidence>
<reference evidence="6 7" key="1">
    <citation type="submission" date="2015-05" db="EMBL/GenBank/DDBJ databases">
        <authorList>
            <person name="Dickey A."/>
            <person name="Clawson M."/>
            <person name="Bono J."/>
            <person name="Loy J.D."/>
        </authorList>
    </citation>
    <scope>NUCLEOTIDE SEQUENCE [LARGE SCALE GENOMIC DNA]</scope>
    <source>
        <strain evidence="6 7">22581</strain>
    </source>
</reference>